<evidence type="ECO:0000256" key="3">
    <source>
        <dbReference type="ARBA" id="ARBA00022722"/>
    </source>
</evidence>
<dbReference type="HAMAP" id="MF_00651">
    <property type="entry name" value="Nuclease_YqgF"/>
    <property type="match status" value="1"/>
</dbReference>
<sequence>MRTGVRLALDWGRARIGVARCDGAATLAFPLTTLRSGPDAYRAVADLVAEHEALEVVLGLPLALDGTEGPAATEVRRHADRLVRLLPVDLRLVDERLSTVSASRGLHASGKDTRRQRSVIDQAAAVEILERALDAERRSGRPPGRLHPR</sequence>
<protein>
    <recommendedName>
        <fullName evidence="5">Putative pre-16S rRNA nuclease</fullName>
        <ecNumber evidence="5">3.1.-.-</ecNumber>
    </recommendedName>
</protein>
<dbReference type="Pfam" id="PF03652">
    <property type="entry name" value="RuvX"/>
    <property type="match status" value="1"/>
</dbReference>
<evidence type="ECO:0000259" key="6">
    <source>
        <dbReference type="SMART" id="SM00732"/>
    </source>
</evidence>
<keyword evidence="3 5" id="KW-0540">Nuclease</keyword>
<dbReference type="Gene3D" id="3.30.420.140">
    <property type="entry name" value="YqgF/RNase H-like domain"/>
    <property type="match status" value="1"/>
</dbReference>
<dbReference type="InterPro" id="IPR006641">
    <property type="entry name" value="YqgF/RNaseH-like_dom"/>
</dbReference>
<dbReference type="GO" id="GO:0005829">
    <property type="term" value="C:cytosol"/>
    <property type="evidence" value="ECO:0007669"/>
    <property type="project" value="TreeGrafter"/>
</dbReference>
<gene>
    <name evidence="7" type="ORF">DT076_01400</name>
</gene>
<dbReference type="PANTHER" id="PTHR33317:SF4">
    <property type="entry name" value="POLYNUCLEOTIDYL TRANSFERASE, RIBONUCLEASE H-LIKE SUPERFAMILY PROTEIN"/>
    <property type="match status" value="1"/>
</dbReference>
<comment type="function">
    <text evidence="5">Could be a nuclease involved in processing of the 5'-end of pre-16S rRNA.</text>
</comment>
<dbReference type="Proteomes" id="UP000252770">
    <property type="component" value="Unassembled WGS sequence"/>
</dbReference>
<dbReference type="SMART" id="SM00732">
    <property type="entry name" value="YqgFc"/>
    <property type="match status" value="1"/>
</dbReference>
<keyword evidence="2 5" id="KW-0690">Ribosome biogenesis</keyword>
<feature type="domain" description="YqgF/RNase H-like" evidence="6">
    <location>
        <begin position="4"/>
        <end position="102"/>
    </location>
</feature>
<dbReference type="AlphaFoldDB" id="A0A367YZ04"/>
<reference evidence="7 8" key="1">
    <citation type="submission" date="2018-07" db="EMBL/GenBank/DDBJ databases">
        <title>Desertimonas flava gen. nov. sp. nov.</title>
        <authorList>
            <person name="Liu S."/>
        </authorList>
    </citation>
    <scope>NUCLEOTIDE SEQUENCE [LARGE SCALE GENOMIC DNA]</scope>
    <source>
        <strain evidence="7 8">16Sb5-5</strain>
    </source>
</reference>
<comment type="caution">
    <text evidence="7">The sequence shown here is derived from an EMBL/GenBank/DDBJ whole genome shotgun (WGS) entry which is preliminary data.</text>
</comment>
<evidence type="ECO:0000256" key="4">
    <source>
        <dbReference type="ARBA" id="ARBA00022801"/>
    </source>
</evidence>
<evidence type="ECO:0000313" key="8">
    <source>
        <dbReference type="Proteomes" id="UP000252770"/>
    </source>
</evidence>
<keyword evidence="8" id="KW-1185">Reference proteome</keyword>
<evidence type="ECO:0000256" key="1">
    <source>
        <dbReference type="ARBA" id="ARBA00022490"/>
    </source>
</evidence>
<dbReference type="InterPro" id="IPR005227">
    <property type="entry name" value="YqgF"/>
</dbReference>
<accession>A0A367YZ04</accession>
<keyword evidence="4 5" id="KW-0378">Hydrolase</keyword>
<evidence type="ECO:0000256" key="5">
    <source>
        <dbReference type="HAMAP-Rule" id="MF_00651"/>
    </source>
</evidence>
<organism evidence="7 8">
    <name type="scientific">Desertihabitans brevis</name>
    <dbReference type="NCBI Taxonomy" id="2268447"/>
    <lineage>
        <taxon>Bacteria</taxon>
        <taxon>Bacillati</taxon>
        <taxon>Actinomycetota</taxon>
        <taxon>Actinomycetes</taxon>
        <taxon>Propionibacteriales</taxon>
        <taxon>Propionibacteriaceae</taxon>
        <taxon>Desertihabitans</taxon>
    </lineage>
</organism>
<comment type="subcellular location">
    <subcellularLocation>
        <location evidence="5">Cytoplasm</location>
    </subcellularLocation>
</comment>
<dbReference type="EC" id="3.1.-.-" evidence="5"/>
<dbReference type="PANTHER" id="PTHR33317">
    <property type="entry name" value="POLYNUCLEOTIDYL TRANSFERASE, RIBONUCLEASE H-LIKE SUPERFAMILY PROTEIN"/>
    <property type="match status" value="1"/>
</dbReference>
<dbReference type="InterPro" id="IPR012337">
    <property type="entry name" value="RNaseH-like_sf"/>
</dbReference>
<evidence type="ECO:0000313" key="7">
    <source>
        <dbReference type="EMBL" id="RCK71145.1"/>
    </source>
</evidence>
<proteinExistence type="inferred from homology"/>
<comment type="similarity">
    <text evidence="5">Belongs to the YqgF HJR family.</text>
</comment>
<dbReference type="SUPFAM" id="SSF53098">
    <property type="entry name" value="Ribonuclease H-like"/>
    <property type="match status" value="1"/>
</dbReference>
<name>A0A367YZ04_9ACTN</name>
<dbReference type="InterPro" id="IPR037027">
    <property type="entry name" value="YqgF/RNaseH-like_dom_sf"/>
</dbReference>
<dbReference type="CDD" id="cd16964">
    <property type="entry name" value="YqgF"/>
    <property type="match status" value="1"/>
</dbReference>
<dbReference type="EMBL" id="QOUI01000001">
    <property type="protein sequence ID" value="RCK71145.1"/>
    <property type="molecule type" value="Genomic_DNA"/>
</dbReference>
<dbReference type="GO" id="GO:0000967">
    <property type="term" value="P:rRNA 5'-end processing"/>
    <property type="evidence" value="ECO:0007669"/>
    <property type="project" value="UniProtKB-UniRule"/>
</dbReference>
<dbReference type="RefSeq" id="WP_114124848.1">
    <property type="nucleotide sequence ID" value="NZ_QOUI01000001.1"/>
</dbReference>
<dbReference type="GO" id="GO:0016788">
    <property type="term" value="F:hydrolase activity, acting on ester bonds"/>
    <property type="evidence" value="ECO:0007669"/>
    <property type="project" value="UniProtKB-UniRule"/>
</dbReference>
<keyword evidence="1 5" id="KW-0963">Cytoplasm</keyword>
<dbReference type="GO" id="GO:0004518">
    <property type="term" value="F:nuclease activity"/>
    <property type="evidence" value="ECO:0007669"/>
    <property type="project" value="UniProtKB-KW"/>
</dbReference>
<dbReference type="NCBIfam" id="TIGR00250">
    <property type="entry name" value="RNAse_H_YqgF"/>
    <property type="match status" value="1"/>
</dbReference>
<evidence type="ECO:0000256" key="2">
    <source>
        <dbReference type="ARBA" id="ARBA00022517"/>
    </source>
</evidence>